<dbReference type="InterPro" id="IPR017441">
    <property type="entry name" value="Protein_kinase_ATP_BS"/>
</dbReference>
<dbReference type="KEGG" id="cbr:CBG_06934"/>
<dbReference type="Gene3D" id="1.10.510.10">
    <property type="entry name" value="Transferase(Phosphotransferase) domain 1"/>
    <property type="match status" value="1"/>
</dbReference>
<dbReference type="GO" id="GO:0005524">
    <property type="term" value="F:ATP binding"/>
    <property type="evidence" value="ECO:0007669"/>
    <property type="project" value="UniProtKB-UniRule"/>
</dbReference>
<dbReference type="WormBase" id="CBG06934">
    <property type="protein sequence ID" value="CBP49579"/>
    <property type="gene ID" value="WBGene00029119"/>
</dbReference>
<dbReference type="GO" id="GO:0007165">
    <property type="term" value="P:signal transduction"/>
    <property type="evidence" value="ECO:0000318"/>
    <property type="project" value="GO_Central"/>
</dbReference>
<reference evidence="8 9" key="2">
    <citation type="journal article" date="2011" name="PLoS Genet.">
        <title>Caenorhabditis briggsae recombinant inbred line genotypes reveal inter-strain incompatibility and the evolution of recombination.</title>
        <authorList>
            <person name="Ross J.A."/>
            <person name="Koboldt D.C."/>
            <person name="Staisch J.E."/>
            <person name="Chamberlin H.M."/>
            <person name="Gupta B.P."/>
            <person name="Miller R.D."/>
            <person name="Baird S.E."/>
            <person name="Haag E.S."/>
        </authorList>
    </citation>
    <scope>NUCLEOTIDE SEQUENCE [LARGE SCALE GENOMIC DNA]</scope>
    <source>
        <strain evidence="8 9">AF16</strain>
    </source>
</reference>
<feature type="domain" description="Protein kinase" evidence="7">
    <location>
        <begin position="1"/>
        <end position="274"/>
    </location>
</feature>
<feature type="region of interest" description="Disordered" evidence="6">
    <location>
        <begin position="407"/>
        <end position="428"/>
    </location>
</feature>
<sequence length="428" mass="48553">MSTRLRTKLEPNDIIKRSKTDFNWKVIVQLGVGGFGTVNKVIQINEAGVPINDKEFAMKTELKCAKKQASRLKIERNVMASFAKCAPACKEHFPELIDLGQTLELKAIHDFHILGFLHRDIKPANYCIGAGAKRELIYILDFGLARKYRQKNGQVRAPRNKTKMIGTPRYCPRASHRMEELARKDDFESWYFMLLDFMDGDKGVPWKGQPRETAYALKRKVFDEPKWISTVSRVPAEFGIMAEYLNSLLFNSEVEFGVFREAITDYARGCNLTLKEPLDWMSEMKSLDTTSTSTTMPSTSTLPSTSSTMPSSKIGSSDDNRSIFSEKAEESSIDRSRTGSRSSLNPRGASCLRGATARLDYKDSFQDVDRGLRRRVRNMEYQNEGFPSAPTADPDFDLKRILWNDSDEEKSTFTTSNESIDVSDIRTS</sequence>
<dbReference type="HOGENOM" id="CLU_019279_2_5_1"/>
<keyword evidence="5" id="KW-0418">Kinase</keyword>
<dbReference type="GeneID" id="8584503"/>
<dbReference type="FunCoup" id="A8X3E2">
    <property type="interactions" value="235"/>
</dbReference>
<dbReference type="OMA" id="DYESWYF"/>
<dbReference type="AlphaFoldDB" id="A8X3E2"/>
<dbReference type="InterPro" id="IPR000719">
    <property type="entry name" value="Prot_kinase_dom"/>
</dbReference>
<dbReference type="SUPFAM" id="SSF56112">
    <property type="entry name" value="Protein kinase-like (PK-like)"/>
    <property type="match status" value="1"/>
</dbReference>
<keyword evidence="5" id="KW-0723">Serine/threonine-protein kinase</keyword>
<keyword evidence="2 4" id="KW-0547">Nucleotide-binding</keyword>
<dbReference type="STRING" id="6238.A8X3E2"/>
<organism evidence="8 9">
    <name type="scientific">Caenorhabditis briggsae</name>
    <dbReference type="NCBI Taxonomy" id="6238"/>
    <lineage>
        <taxon>Eukaryota</taxon>
        <taxon>Metazoa</taxon>
        <taxon>Ecdysozoa</taxon>
        <taxon>Nematoda</taxon>
        <taxon>Chromadorea</taxon>
        <taxon>Rhabditida</taxon>
        <taxon>Rhabditina</taxon>
        <taxon>Rhabditomorpha</taxon>
        <taxon>Rhabditoidea</taxon>
        <taxon>Rhabditidae</taxon>
        <taxon>Peloderinae</taxon>
        <taxon>Caenorhabditis</taxon>
    </lineage>
</organism>
<evidence type="ECO:0000313" key="9">
    <source>
        <dbReference type="Proteomes" id="UP000008549"/>
    </source>
</evidence>
<dbReference type="PROSITE" id="PS00107">
    <property type="entry name" value="PROTEIN_KINASE_ATP"/>
    <property type="match status" value="1"/>
</dbReference>
<dbReference type="InterPro" id="IPR050235">
    <property type="entry name" value="CK1_Ser-Thr_kinase"/>
</dbReference>
<dbReference type="GO" id="GO:0005737">
    <property type="term" value="C:cytoplasm"/>
    <property type="evidence" value="ECO:0000318"/>
    <property type="project" value="GO_Central"/>
</dbReference>
<dbReference type="eggNOG" id="KOG1164">
    <property type="taxonomic scope" value="Eukaryota"/>
</dbReference>
<feature type="compositionally biased region" description="Polar residues" evidence="6">
    <location>
        <begin position="412"/>
        <end position="422"/>
    </location>
</feature>
<dbReference type="GO" id="GO:0005634">
    <property type="term" value="C:nucleus"/>
    <property type="evidence" value="ECO:0000318"/>
    <property type="project" value="GO_Central"/>
</dbReference>
<protein>
    <recommendedName>
        <fullName evidence="1">non-specific serine/threonine protein kinase</fullName>
        <ecNumber evidence="1">2.7.11.1</ecNumber>
    </recommendedName>
</protein>
<dbReference type="InterPro" id="IPR011009">
    <property type="entry name" value="Kinase-like_dom_sf"/>
</dbReference>
<accession>A8X3E2</accession>
<feature type="region of interest" description="Disordered" evidence="6">
    <location>
        <begin position="289"/>
        <end position="349"/>
    </location>
</feature>
<evidence type="ECO:0000313" key="10">
    <source>
        <dbReference type="WormBase" id="CBG06934"/>
    </source>
</evidence>
<dbReference type="RefSeq" id="XP_045093347.1">
    <property type="nucleotide sequence ID" value="XM_045244312.1"/>
</dbReference>
<keyword evidence="9" id="KW-1185">Reference proteome</keyword>
<name>A8X3E2_CAEBR</name>
<gene>
    <name evidence="8 10" type="ORF">CBG06934</name>
    <name evidence="8" type="ORF">CBG_06934</name>
</gene>
<reference evidence="8 9" key="1">
    <citation type="journal article" date="2003" name="PLoS Biol.">
        <title>The genome sequence of Caenorhabditis briggsae: a platform for comparative genomics.</title>
        <authorList>
            <person name="Stein L.D."/>
            <person name="Bao Z."/>
            <person name="Blasiar D."/>
            <person name="Blumenthal T."/>
            <person name="Brent M.R."/>
            <person name="Chen N."/>
            <person name="Chinwalla A."/>
            <person name="Clarke L."/>
            <person name="Clee C."/>
            <person name="Coghlan A."/>
            <person name="Coulson A."/>
            <person name="D'Eustachio P."/>
            <person name="Fitch D.H."/>
            <person name="Fulton L.A."/>
            <person name="Fulton R.E."/>
            <person name="Griffiths-Jones S."/>
            <person name="Harris T.W."/>
            <person name="Hillier L.W."/>
            <person name="Kamath R."/>
            <person name="Kuwabara P.E."/>
            <person name="Mardis E.R."/>
            <person name="Marra M.A."/>
            <person name="Miner T.L."/>
            <person name="Minx P."/>
            <person name="Mullikin J.C."/>
            <person name="Plumb R.W."/>
            <person name="Rogers J."/>
            <person name="Schein J.E."/>
            <person name="Sohrmann M."/>
            <person name="Spieth J."/>
            <person name="Stajich J.E."/>
            <person name="Wei C."/>
            <person name="Willey D."/>
            <person name="Wilson R.K."/>
            <person name="Durbin R."/>
            <person name="Waterston R.H."/>
        </authorList>
    </citation>
    <scope>NUCLEOTIDE SEQUENCE [LARGE SCALE GENOMIC DNA]</scope>
    <source>
        <strain evidence="8 9">AF16</strain>
    </source>
</reference>
<evidence type="ECO:0000256" key="2">
    <source>
        <dbReference type="ARBA" id="ARBA00022741"/>
    </source>
</evidence>
<dbReference type="GO" id="GO:0004674">
    <property type="term" value="F:protein serine/threonine kinase activity"/>
    <property type="evidence" value="ECO:0000318"/>
    <property type="project" value="GO_Central"/>
</dbReference>
<comment type="similarity">
    <text evidence="5">Belongs to the protein kinase superfamily.</text>
</comment>
<evidence type="ECO:0000256" key="1">
    <source>
        <dbReference type="ARBA" id="ARBA00012513"/>
    </source>
</evidence>
<dbReference type="PROSITE" id="PS00108">
    <property type="entry name" value="PROTEIN_KINASE_ST"/>
    <property type="match status" value="1"/>
</dbReference>
<dbReference type="InterPro" id="IPR008271">
    <property type="entry name" value="Ser/Thr_kinase_AS"/>
</dbReference>
<evidence type="ECO:0000256" key="4">
    <source>
        <dbReference type="PROSITE-ProRule" id="PRU10141"/>
    </source>
</evidence>
<dbReference type="PANTHER" id="PTHR11909">
    <property type="entry name" value="CASEIN KINASE-RELATED"/>
    <property type="match status" value="1"/>
</dbReference>
<dbReference type="PROSITE" id="PS50011">
    <property type="entry name" value="PROTEIN_KINASE_DOM"/>
    <property type="match status" value="1"/>
</dbReference>
<keyword evidence="3 4" id="KW-0067">ATP-binding</keyword>
<evidence type="ECO:0000313" key="8">
    <source>
        <dbReference type="EMBL" id="CAP27152.2"/>
    </source>
</evidence>
<dbReference type="CTD" id="8584503"/>
<dbReference type="Pfam" id="PF00069">
    <property type="entry name" value="Pkinase"/>
    <property type="match status" value="1"/>
</dbReference>
<evidence type="ECO:0000256" key="3">
    <source>
        <dbReference type="ARBA" id="ARBA00022840"/>
    </source>
</evidence>
<evidence type="ECO:0000256" key="5">
    <source>
        <dbReference type="RuleBase" id="RU000304"/>
    </source>
</evidence>
<evidence type="ECO:0000259" key="7">
    <source>
        <dbReference type="PROSITE" id="PS50011"/>
    </source>
</evidence>
<feature type="compositionally biased region" description="Low complexity" evidence="6">
    <location>
        <begin position="289"/>
        <end position="312"/>
    </location>
</feature>
<dbReference type="EMBL" id="HE601347">
    <property type="protein sequence ID" value="CAP27152.2"/>
    <property type="molecule type" value="Genomic_DNA"/>
</dbReference>
<feature type="binding site" evidence="4">
    <location>
        <position position="59"/>
    </location>
    <ligand>
        <name>ATP</name>
        <dbReference type="ChEBI" id="CHEBI:30616"/>
    </ligand>
</feature>
<feature type="compositionally biased region" description="Basic and acidic residues" evidence="6">
    <location>
        <begin position="316"/>
        <end position="337"/>
    </location>
</feature>
<dbReference type="InParanoid" id="A8X3E2"/>
<dbReference type="Proteomes" id="UP000008549">
    <property type="component" value="Unassembled WGS sequence"/>
</dbReference>
<keyword evidence="5" id="KW-0808">Transferase</keyword>
<proteinExistence type="inferred from homology"/>
<evidence type="ECO:0000256" key="6">
    <source>
        <dbReference type="SAM" id="MobiDB-lite"/>
    </source>
</evidence>
<dbReference type="SMART" id="SM00220">
    <property type="entry name" value="S_TKc"/>
    <property type="match status" value="1"/>
</dbReference>
<dbReference type="EC" id="2.7.11.1" evidence="1"/>